<dbReference type="InterPro" id="IPR008538">
    <property type="entry name" value="Uma2"/>
</dbReference>
<dbReference type="SUPFAM" id="SSF52980">
    <property type="entry name" value="Restriction endonuclease-like"/>
    <property type="match status" value="1"/>
</dbReference>
<dbReference type="Pfam" id="PF05685">
    <property type="entry name" value="Uma2"/>
    <property type="match status" value="1"/>
</dbReference>
<dbReference type="KEGG" id="svp:Pan189_08380"/>
<dbReference type="InterPro" id="IPR011335">
    <property type="entry name" value="Restrct_endonuc-II-like"/>
</dbReference>
<dbReference type="RefSeq" id="WP_145362684.1">
    <property type="nucleotide sequence ID" value="NZ_CP036268.1"/>
</dbReference>
<evidence type="ECO:0000313" key="2">
    <source>
        <dbReference type="EMBL" id="QDT36481.1"/>
    </source>
</evidence>
<keyword evidence="3" id="KW-1185">Reference proteome</keyword>
<evidence type="ECO:0000259" key="1">
    <source>
        <dbReference type="Pfam" id="PF05685"/>
    </source>
</evidence>
<dbReference type="Proteomes" id="UP000317318">
    <property type="component" value="Chromosome"/>
</dbReference>
<dbReference type="OrthoDB" id="275506at2"/>
<organism evidence="2 3">
    <name type="scientific">Stratiformator vulcanicus</name>
    <dbReference type="NCBI Taxonomy" id="2527980"/>
    <lineage>
        <taxon>Bacteria</taxon>
        <taxon>Pseudomonadati</taxon>
        <taxon>Planctomycetota</taxon>
        <taxon>Planctomycetia</taxon>
        <taxon>Planctomycetales</taxon>
        <taxon>Planctomycetaceae</taxon>
        <taxon>Stratiformator</taxon>
    </lineage>
</organism>
<dbReference type="PANTHER" id="PTHR47152">
    <property type="entry name" value="SLR2084 PROTEIN-RELATED"/>
    <property type="match status" value="1"/>
</dbReference>
<sequence length="233" mass="26651">MSTAEAIEREEFGVPETPRASATNVNATVLYGIPWETYVALREMPENFHVRMTYDDGMLELMSPKKPHGRPWKTLSMFVAVYCEEWDIPQVSFADLTLQLEKTKKGAEPDDCFYIGESVELGMDEERPAEDPPPDLMIESDWTSSSKSRLQLYAKLKIPEVWRWKRETLEILRLSTAGDYEPSELSQILSGFPAQEAAELIRSRTRIGRNDTVLIKEFRKLIADLKNAGETDE</sequence>
<dbReference type="PANTHER" id="PTHR47152:SF2">
    <property type="entry name" value="SLR2084 PROTEIN"/>
    <property type="match status" value="1"/>
</dbReference>
<accession>A0A517QXX1</accession>
<proteinExistence type="predicted"/>
<feature type="domain" description="Putative restriction endonuclease" evidence="1">
    <location>
        <begin position="35"/>
        <end position="186"/>
    </location>
</feature>
<dbReference type="Gene3D" id="3.90.1570.10">
    <property type="entry name" value="tt1808, chain A"/>
    <property type="match status" value="1"/>
</dbReference>
<dbReference type="InterPro" id="IPR012296">
    <property type="entry name" value="Nuclease_put_TT1808"/>
</dbReference>
<name>A0A517QXX1_9PLAN</name>
<evidence type="ECO:0000313" key="3">
    <source>
        <dbReference type="Proteomes" id="UP000317318"/>
    </source>
</evidence>
<dbReference type="AlphaFoldDB" id="A0A517QXX1"/>
<gene>
    <name evidence="2" type="ORF">Pan189_08380</name>
</gene>
<reference evidence="2 3" key="1">
    <citation type="submission" date="2019-02" db="EMBL/GenBank/DDBJ databases">
        <title>Deep-cultivation of Planctomycetes and their phenomic and genomic characterization uncovers novel biology.</title>
        <authorList>
            <person name="Wiegand S."/>
            <person name="Jogler M."/>
            <person name="Boedeker C."/>
            <person name="Pinto D."/>
            <person name="Vollmers J."/>
            <person name="Rivas-Marin E."/>
            <person name="Kohn T."/>
            <person name="Peeters S.H."/>
            <person name="Heuer A."/>
            <person name="Rast P."/>
            <person name="Oberbeckmann S."/>
            <person name="Bunk B."/>
            <person name="Jeske O."/>
            <person name="Meyerdierks A."/>
            <person name="Storesund J.E."/>
            <person name="Kallscheuer N."/>
            <person name="Luecker S."/>
            <person name="Lage O.M."/>
            <person name="Pohl T."/>
            <person name="Merkel B.J."/>
            <person name="Hornburger P."/>
            <person name="Mueller R.-W."/>
            <person name="Bruemmer F."/>
            <person name="Labrenz M."/>
            <person name="Spormann A.M."/>
            <person name="Op den Camp H."/>
            <person name="Overmann J."/>
            <person name="Amann R."/>
            <person name="Jetten M.S.M."/>
            <person name="Mascher T."/>
            <person name="Medema M.H."/>
            <person name="Devos D.P."/>
            <person name="Kaster A.-K."/>
            <person name="Ovreas L."/>
            <person name="Rohde M."/>
            <person name="Galperin M.Y."/>
            <person name="Jogler C."/>
        </authorList>
    </citation>
    <scope>NUCLEOTIDE SEQUENCE [LARGE SCALE GENOMIC DNA]</scope>
    <source>
        <strain evidence="2 3">Pan189</strain>
    </source>
</reference>
<dbReference type="EMBL" id="CP036268">
    <property type="protein sequence ID" value="QDT36481.1"/>
    <property type="molecule type" value="Genomic_DNA"/>
</dbReference>
<protein>
    <recommendedName>
        <fullName evidence="1">Putative restriction endonuclease domain-containing protein</fullName>
    </recommendedName>
</protein>
<dbReference type="CDD" id="cd06260">
    <property type="entry name" value="DUF820-like"/>
    <property type="match status" value="1"/>
</dbReference>